<dbReference type="GO" id="GO:0003677">
    <property type="term" value="F:DNA binding"/>
    <property type="evidence" value="ECO:0007669"/>
    <property type="project" value="InterPro"/>
</dbReference>
<keyword evidence="2" id="KW-1185">Reference proteome</keyword>
<comment type="caution">
    <text evidence="1">The sequence shown here is derived from an EMBL/GenBank/DDBJ whole genome shotgun (WGS) entry which is preliminary data.</text>
</comment>
<dbReference type="SUPFAM" id="SSF102400">
    <property type="entry name" value="DNA polymerase III chi subunit"/>
    <property type="match status" value="1"/>
</dbReference>
<gene>
    <name evidence="1" type="ORF">CWE14_13540</name>
</gene>
<dbReference type="GO" id="GO:0003887">
    <property type="term" value="F:DNA-directed DNA polymerase activity"/>
    <property type="evidence" value="ECO:0007669"/>
    <property type="project" value="InterPro"/>
</dbReference>
<organism evidence="1 2">
    <name type="scientific">Aliidiomarina soli</name>
    <dbReference type="NCBI Taxonomy" id="1928574"/>
    <lineage>
        <taxon>Bacteria</taxon>
        <taxon>Pseudomonadati</taxon>
        <taxon>Pseudomonadota</taxon>
        <taxon>Gammaproteobacteria</taxon>
        <taxon>Alteromonadales</taxon>
        <taxon>Idiomarinaceae</taxon>
        <taxon>Aliidiomarina</taxon>
    </lineage>
</organism>
<accession>A0A432WDB8</accession>
<reference evidence="1 2" key="1">
    <citation type="journal article" date="2011" name="Front. Microbiol.">
        <title>Genomic signatures of strain selection and enhancement in Bacillus atrophaeus var. globigii, a historical biowarfare simulant.</title>
        <authorList>
            <person name="Gibbons H.S."/>
            <person name="Broomall S.M."/>
            <person name="McNew L.A."/>
            <person name="Daligault H."/>
            <person name="Chapman C."/>
            <person name="Bruce D."/>
            <person name="Karavis M."/>
            <person name="Krepps M."/>
            <person name="McGregor P.A."/>
            <person name="Hong C."/>
            <person name="Park K.H."/>
            <person name="Akmal A."/>
            <person name="Feldman A."/>
            <person name="Lin J.S."/>
            <person name="Chang W.E."/>
            <person name="Higgs B.W."/>
            <person name="Demirev P."/>
            <person name="Lindquist J."/>
            <person name="Liem A."/>
            <person name="Fochler E."/>
            <person name="Read T.D."/>
            <person name="Tapia R."/>
            <person name="Johnson S."/>
            <person name="Bishop-Lilly K.A."/>
            <person name="Detter C."/>
            <person name="Han C."/>
            <person name="Sozhamannan S."/>
            <person name="Rosenzweig C.N."/>
            <person name="Skowronski E.W."/>
        </authorList>
    </citation>
    <scope>NUCLEOTIDE SEQUENCE [LARGE SCALE GENOMIC DNA]</scope>
    <source>
        <strain evidence="1 2">Y4G10-17</strain>
    </source>
</reference>
<dbReference type="PANTHER" id="PTHR38767">
    <property type="entry name" value="DNA POLYMERASE III SUBUNIT CHI"/>
    <property type="match status" value="1"/>
</dbReference>
<evidence type="ECO:0000313" key="2">
    <source>
        <dbReference type="Proteomes" id="UP000287823"/>
    </source>
</evidence>
<dbReference type="GO" id="GO:0006260">
    <property type="term" value="P:DNA replication"/>
    <property type="evidence" value="ECO:0007669"/>
    <property type="project" value="InterPro"/>
</dbReference>
<dbReference type="GO" id="GO:0032298">
    <property type="term" value="P:positive regulation of DNA-templated DNA replication initiation"/>
    <property type="evidence" value="ECO:0007669"/>
    <property type="project" value="TreeGrafter"/>
</dbReference>
<evidence type="ECO:0000313" key="1">
    <source>
        <dbReference type="EMBL" id="RUO30383.1"/>
    </source>
</evidence>
<dbReference type="Proteomes" id="UP000287823">
    <property type="component" value="Unassembled WGS sequence"/>
</dbReference>
<protein>
    <submittedName>
        <fullName evidence="1">DNA polymerase III subunit chi</fullName>
    </submittedName>
</protein>
<dbReference type="InterPro" id="IPR036768">
    <property type="entry name" value="PolIII_chi_sf"/>
</dbReference>
<dbReference type="PANTHER" id="PTHR38767:SF1">
    <property type="entry name" value="DNA POLYMERASE III SUBUNIT CHI"/>
    <property type="match status" value="1"/>
</dbReference>
<dbReference type="RefSeq" id="WP_126799864.1">
    <property type="nucleotide sequence ID" value="NZ_PIPO01000006.1"/>
</dbReference>
<sequence length="148" mass="16469">MAHARFYLLDSIGDDNLLPFVCQQVSDAFRQGRRVLIMASDKNQAEAIDELLWQLPAQAFVPHNLTGEGPPSGCPVEVSWPAASQGKPWPLLINLSQQVPSVAQRAQQVIDFVPQDDSARALARERYKQYRQFGIALHTEQATLTAND</sequence>
<dbReference type="AlphaFoldDB" id="A0A432WDB8"/>
<dbReference type="EMBL" id="PIPO01000006">
    <property type="protein sequence ID" value="RUO30383.1"/>
    <property type="molecule type" value="Genomic_DNA"/>
</dbReference>
<dbReference type="Gene3D" id="3.40.50.10110">
    <property type="entry name" value="DNA polymerase III subunit chi"/>
    <property type="match status" value="1"/>
</dbReference>
<proteinExistence type="predicted"/>
<dbReference type="InterPro" id="IPR007459">
    <property type="entry name" value="DNA_pol3_chi"/>
</dbReference>
<name>A0A432WDB8_9GAMM</name>
<dbReference type="Pfam" id="PF04364">
    <property type="entry name" value="DNA_pol3_chi"/>
    <property type="match status" value="1"/>
</dbReference>